<dbReference type="GeneID" id="68855554"/>
<evidence type="ECO:0000313" key="2">
    <source>
        <dbReference type="EMBL" id="QSG06307.1"/>
    </source>
</evidence>
<proteinExistence type="predicted"/>
<accession>A0A897N0T0</accession>
<dbReference type="RefSeq" id="WP_229112765.1">
    <property type="nucleotide sequence ID" value="NZ_CP064787.1"/>
</dbReference>
<evidence type="ECO:0000313" key="3">
    <source>
        <dbReference type="Proteomes" id="UP000663525"/>
    </source>
</evidence>
<gene>
    <name evidence="2" type="ORF">HSR121_1973</name>
</gene>
<organism evidence="2 3">
    <name type="scientific">Halapricum desulfuricans</name>
    <dbReference type="NCBI Taxonomy" id="2841257"/>
    <lineage>
        <taxon>Archaea</taxon>
        <taxon>Methanobacteriati</taxon>
        <taxon>Methanobacteriota</taxon>
        <taxon>Stenosarchaea group</taxon>
        <taxon>Halobacteria</taxon>
        <taxon>Halobacteriales</taxon>
        <taxon>Haloarculaceae</taxon>
        <taxon>Halapricum</taxon>
    </lineage>
</organism>
<dbReference type="AlphaFoldDB" id="A0A897N0T0"/>
<dbReference type="InterPro" id="IPR058266">
    <property type="entry name" value="DUF7960"/>
</dbReference>
<dbReference type="Proteomes" id="UP000663525">
    <property type="component" value="Chromosome"/>
</dbReference>
<name>A0A897N0T0_9EURY</name>
<reference evidence="2" key="1">
    <citation type="submission" date="2020-11" db="EMBL/GenBank/DDBJ databases">
        <title>Carbohydrate-dependent, anaerobic sulfur respiration: A novel catabolism in halophilic archaea.</title>
        <authorList>
            <person name="Sorokin D.Y."/>
            <person name="Messina E."/>
            <person name="Smedile F."/>
            <person name="La Cono V."/>
            <person name="Hallsworth J.E."/>
            <person name="Yakimov M.M."/>
        </authorList>
    </citation>
    <scope>NUCLEOTIDE SEQUENCE</scope>
    <source>
        <strain evidence="2">HSR12-1</strain>
    </source>
</reference>
<sequence>MYTGKTEKPCCLCGEPETAARIDIPPRALQLCKHSDPIAWQDIVGEVSLYLCEDDWELLEELVLEIGVLPLSRCNAARASFDLREDFEALLNDVRDEPDHQPLEAEMRADAEAAVDAARRGENVGPQRLVQARIVRWALDELDAARADSD</sequence>
<evidence type="ECO:0000259" key="1">
    <source>
        <dbReference type="Pfam" id="PF25901"/>
    </source>
</evidence>
<dbReference type="Pfam" id="PF25901">
    <property type="entry name" value="DUF7960"/>
    <property type="match status" value="1"/>
</dbReference>
<feature type="domain" description="DUF7960" evidence="1">
    <location>
        <begin position="1"/>
        <end position="146"/>
    </location>
</feature>
<protein>
    <recommendedName>
        <fullName evidence="1">DUF7960 domain-containing protein</fullName>
    </recommendedName>
</protein>
<dbReference type="EMBL" id="CP064787">
    <property type="protein sequence ID" value="QSG06307.1"/>
    <property type="molecule type" value="Genomic_DNA"/>
</dbReference>